<comment type="caution">
    <text evidence="2">The sequence shown here is derived from an EMBL/GenBank/DDBJ whole genome shotgun (WGS) entry which is preliminary data.</text>
</comment>
<gene>
    <name evidence="2" type="ORF">B9Z44_14515</name>
</gene>
<dbReference type="AlphaFoldDB" id="A0A315EEL8"/>
<protein>
    <recommendedName>
        <fullName evidence="1">Ribbon-helix-helix protein CopG domain-containing protein</fullName>
    </recommendedName>
</protein>
<dbReference type="CDD" id="cd21631">
    <property type="entry name" value="RHH_CopG_NikR-like"/>
    <property type="match status" value="1"/>
</dbReference>
<keyword evidence="3" id="KW-1185">Reference proteome</keyword>
<proteinExistence type="predicted"/>
<reference evidence="2 3" key="1">
    <citation type="submission" date="2017-04" db="EMBL/GenBank/DDBJ databases">
        <title>Unexpected and diverse lifestyles within the genus Limnohabitans.</title>
        <authorList>
            <person name="Kasalicky V."/>
            <person name="Mehrshad M."/>
            <person name="Andrei S.-A."/>
            <person name="Salcher M."/>
            <person name="Kratochvilova H."/>
            <person name="Simek K."/>
            <person name="Ghai R."/>
        </authorList>
    </citation>
    <scope>NUCLEOTIDE SEQUENCE [LARGE SCALE GENOMIC DNA]</scope>
    <source>
        <strain evidence="2 3">MWH-C5</strain>
    </source>
</reference>
<organism evidence="2 3">
    <name type="scientific">Limnohabitans curvus</name>
    <dbReference type="NCBI Taxonomy" id="323423"/>
    <lineage>
        <taxon>Bacteria</taxon>
        <taxon>Pseudomonadati</taxon>
        <taxon>Pseudomonadota</taxon>
        <taxon>Betaproteobacteria</taxon>
        <taxon>Burkholderiales</taxon>
        <taxon>Comamonadaceae</taxon>
        <taxon>Limnohabitans</taxon>
    </lineage>
</organism>
<dbReference type="GO" id="GO:0006355">
    <property type="term" value="P:regulation of DNA-templated transcription"/>
    <property type="evidence" value="ECO:0007669"/>
    <property type="project" value="InterPro"/>
</dbReference>
<evidence type="ECO:0000313" key="2">
    <source>
        <dbReference type="EMBL" id="PUE56456.1"/>
    </source>
</evidence>
<dbReference type="EMBL" id="NESP01000002">
    <property type="protein sequence ID" value="PUE56456.1"/>
    <property type="molecule type" value="Genomic_DNA"/>
</dbReference>
<dbReference type="InterPro" id="IPR002145">
    <property type="entry name" value="CopG"/>
</dbReference>
<evidence type="ECO:0000313" key="3">
    <source>
        <dbReference type="Proteomes" id="UP000251341"/>
    </source>
</evidence>
<accession>A0A315EEL8</accession>
<sequence>MRLDEADDEALTKEARARKVSKAELLRVFLHEGLAGFDRKHEDLINRVNTIDGRVAHILELAAVGAAMLSAMDVGRKPDERVSEMTEHLKQGFEISQAVLVGQQRGLFKKGGN</sequence>
<name>A0A315EEL8_9BURK</name>
<dbReference type="Pfam" id="PF01402">
    <property type="entry name" value="RHH_1"/>
    <property type="match status" value="1"/>
</dbReference>
<evidence type="ECO:0000259" key="1">
    <source>
        <dbReference type="Pfam" id="PF01402"/>
    </source>
</evidence>
<feature type="domain" description="Ribbon-helix-helix protein CopG" evidence="1">
    <location>
        <begin position="2"/>
        <end position="34"/>
    </location>
</feature>
<dbReference type="Proteomes" id="UP000251341">
    <property type="component" value="Unassembled WGS sequence"/>
</dbReference>